<dbReference type="Proteomes" id="UP000294739">
    <property type="component" value="Unassembled WGS sequence"/>
</dbReference>
<dbReference type="Gene3D" id="3.20.20.70">
    <property type="entry name" value="Aldolase class I"/>
    <property type="match status" value="1"/>
</dbReference>
<dbReference type="SMART" id="SM01130">
    <property type="entry name" value="DHDPS"/>
    <property type="match status" value="1"/>
</dbReference>
<evidence type="ECO:0000313" key="6">
    <source>
        <dbReference type="Proteomes" id="UP000294739"/>
    </source>
</evidence>
<dbReference type="AlphaFoldDB" id="A0A4R5CUF9"/>
<reference evidence="5 6" key="1">
    <citation type="submission" date="2019-03" db="EMBL/GenBank/DDBJ databases">
        <title>Draft genome sequences of novel Actinobacteria.</title>
        <authorList>
            <person name="Sahin N."/>
            <person name="Ay H."/>
            <person name="Saygin H."/>
        </authorList>
    </citation>
    <scope>NUCLEOTIDE SEQUENCE [LARGE SCALE GENOMIC DNA]</scope>
    <source>
        <strain evidence="5 6">5K138</strain>
    </source>
</reference>
<dbReference type="PIRSF" id="PIRSF001365">
    <property type="entry name" value="DHDPS"/>
    <property type="match status" value="1"/>
</dbReference>
<dbReference type="SUPFAM" id="SSF51569">
    <property type="entry name" value="Aldolase"/>
    <property type="match status" value="1"/>
</dbReference>
<name>A0A4R5CUF9_9ACTN</name>
<accession>A0A4R5CUF9</accession>
<comment type="caution">
    <text evidence="5">The sequence shown here is derived from an EMBL/GenBank/DDBJ whole genome shotgun (WGS) entry which is preliminary data.</text>
</comment>
<evidence type="ECO:0000256" key="3">
    <source>
        <dbReference type="PIRNR" id="PIRNR001365"/>
    </source>
</evidence>
<protein>
    <submittedName>
        <fullName evidence="5">Dihydrodipicolinate synthase family protein</fullName>
    </submittedName>
</protein>
<dbReference type="RefSeq" id="WP_131898388.1">
    <property type="nucleotide sequence ID" value="NZ_SMKZ01000035.1"/>
</dbReference>
<comment type="similarity">
    <text evidence="1 3">Belongs to the DapA family.</text>
</comment>
<evidence type="ECO:0000256" key="1">
    <source>
        <dbReference type="ARBA" id="ARBA00007592"/>
    </source>
</evidence>
<dbReference type="InterPro" id="IPR013785">
    <property type="entry name" value="Aldolase_TIM"/>
</dbReference>
<keyword evidence="6" id="KW-1185">Reference proteome</keyword>
<dbReference type="CDD" id="cd00408">
    <property type="entry name" value="DHDPS-like"/>
    <property type="match status" value="1"/>
</dbReference>
<dbReference type="InterPro" id="IPR002220">
    <property type="entry name" value="DapA-like"/>
</dbReference>
<keyword evidence="2 3" id="KW-0456">Lyase</keyword>
<evidence type="ECO:0000256" key="4">
    <source>
        <dbReference type="PIRSR" id="PIRSR001365-1"/>
    </source>
</evidence>
<evidence type="ECO:0000313" key="5">
    <source>
        <dbReference type="EMBL" id="TDE02581.1"/>
    </source>
</evidence>
<dbReference type="Pfam" id="PF00701">
    <property type="entry name" value="DHDPS"/>
    <property type="match status" value="1"/>
</dbReference>
<dbReference type="PANTHER" id="PTHR12128">
    <property type="entry name" value="DIHYDRODIPICOLINATE SYNTHASE"/>
    <property type="match status" value="1"/>
</dbReference>
<gene>
    <name evidence="5" type="ORF">E1269_21600</name>
</gene>
<proteinExistence type="inferred from homology"/>
<feature type="active site" description="Schiff-base intermediate with substrate" evidence="4">
    <location>
        <position position="170"/>
    </location>
</feature>
<feature type="active site" description="Proton donor/acceptor" evidence="4">
    <location>
        <position position="142"/>
    </location>
</feature>
<dbReference type="EMBL" id="SMKZ01000035">
    <property type="protein sequence ID" value="TDE02581.1"/>
    <property type="molecule type" value="Genomic_DNA"/>
</dbReference>
<dbReference type="GO" id="GO:0008840">
    <property type="term" value="F:4-hydroxy-tetrahydrodipicolinate synthase activity"/>
    <property type="evidence" value="ECO:0007669"/>
    <property type="project" value="TreeGrafter"/>
</dbReference>
<sequence length="313" mass="32894">MKPLSADQVRGVWGTLLLPIEGRGTIAWDRLADQVDVLVASGLDGLYAHGTAGEFHALDEGEFDRVNELLARPCEAAGLPFQLGASHPATPVMLDRIRRAAALAPGAIQVILPDWVPLGDDEVVRFLAGAAETAGDVPLVLYNPPHAKTQVSPALLARAAAEAPGLIGVKMAGGDDSWYAEMTAAVPALSIFVAGHHLASGLARGAHGSYSNVAAMSPRGAVDWYRLMTARPAAAADVEQRIAEFFSRHIAPLRAQGLSNPALDKFLAAVGGWADVGVALRWPASSAPAEAVAPARDDVRRLVPELFPDHSTR</sequence>
<dbReference type="InParanoid" id="A0A4R5CUF9"/>
<dbReference type="PANTHER" id="PTHR12128:SF66">
    <property type="entry name" value="4-HYDROXY-2-OXOGLUTARATE ALDOLASE, MITOCHONDRIAL"/>
    <property type="match status" value="1"/>
</dbReference>
<dbReference type="OrthoDB" id="9778880at2"/>
<organism evidence="5 6">
    <name type="scientific">Jiangella asiatica</name>
    <dbReference type="NCBI Taxonomy" id="2530372"/>
    <lineage>
        <taxon>Bacteria</taxon>
        <taxon>Bacillati</taxon>
        <taxon>Actinomycetota</taxon>
        <taxon>Actinomycetes</taxon>
        <taxon>Jiangellales</taxon>
        <taxon>Jiangellaceae</taxon>
        <taxon>Jiangella</taxon>
    </lineage>
</organism>
<evidence type="ECO:0000256" key="2">
    <source>
        <dbReference type="ARBA" id="ARBA00023239"/>
    </source>
</evidence>